<name>A0ABD3UCX7_SINWO</name>
<dbReference type="Pfam" id="PF01582">
    <property type="entry name" value="TIR"/>
    <property type="match status" value="1"/>
</dbReference>
<accession>A0ABD3UCX7</accession>
<evidence type="ECO:0000256" key="10">
    <source>
        <dbReference type="ARBA" id="ARBA00023180"/>
    </source>
</evidence>
<evidence type="ECO:0000256" key="1">
    <source>
        <dbReference type="ARBA" id="ARBA00004479"/>
    </source>
</evidence>
<evidence type="ECO:0000256" key="8">
    <source>
        <dbReference type="ARBA" id="ARBA00023136"/>
    </source>
</evidence>
<dbReference type="SMART" id="SM00082">
    <property type="entry name" value="LRRCT"/>
    <property type="match status" value="2"/>
</dbReference>
<dbReference type="Pfam" id="PF13855">
    <property type="entry name" value="LRR_8"/>
    <property type="match status" value="3"/>
</dbReference>
<dbReference type="InterPro" id="IPR032675">
    <property type="entry name" value="LRR_dom_sf"/>
</dbReference>
<evidence type="ECO:0000313" key="14">
    <source>
        <dbReference type="EMBL" id="KAL3847374.1"/>
    </source>
</evidence>
<dbReference type="SMART" id="SM00369">
    <property type="entry name" value="LRR_TYP"/>
    <property type="match status" value="6"/>
</dbReference>
<dbReference type="GO" id="GO:0016020">
    <property type="term" value="C:membrane"/>
    <property type="evidence" value="ECO:0007669"/>
    <property type="project" value="UniProtKB-SubCell"/>
</dbReference>
<dbReference type="Gene3D" id="3.80.10.10">
    <property type="entry name" value="Ribonuclease Inhibitor"/>
    <property type="match status" value="3"/>
</dbReference>
<dbReference type="PANTHER" id="PTHR24365">
    <property type="entry name" value="TOLL-LIKE RECEPTOR"/>
    <property type="match status" value="1"/>
</dbReference>
<comment type="caution">
    <text evidence="14">The sequence shown here is derived from an EMBL/GenBank/DDBJ whole genome shotgun (WGS) entry which is preliminary data.</text>
</comment>
<dbReference type="Proteomes" id="UP001634394">
    <property type="component" value="Unassembled WGS sequence"/>
</dbReference>
<keyword evidence="4 11" id="KW-0812">Transmembrane</keyword>
<feature type="domain" description="TIR" evidence="13">
    <location>
        <begin position="975"/>
        <end position="1108"/>
    </location>
</feature>
<evidence type="ECO:0000256" key="5">
    <source>
        <dbReference type="ARBA" id="ARBA00022729"/>
    </source>
</evidence>
<gene>
    <name evidence="14" type="ORF">ACJMK2_018289</name>
</gene>
<dbReference type="EMBL" id="JBJQND010000016">
    <property type="protein sequence ID" value="KAL3847374.1"/>
    <property type="molecule type" value="Genomic_DNA"/>
</dbReference>
<evidence type="ECO:0000256" key="2">
    <source>
        <dbReference type="ARBA" id="ARBA00009634"/>
    </source>
</evidence>
<dbReference type="AlphaFoldDB" id="A0ABD3UCX7"/>
<dbReference type="PROSITE" id="PS51450">
    <property type="entry name" value="LRR"/>
    <property type="match status" value="1"/>
</dbReference>
<evidence type="ECO:0000256" key="4">
    <source>
        <dbReference type="ARBA" id="ARBA00022692"/>
    </source>
</evidence>
<evidence type="ECO:0000256" key="9">
    <source>
        <dbReference type="ARBA" id="ARBA00023170"/>
    </source>
</evidence>
<keyword evidence="8 11" id="KW-0472">Membrane</keyword>
<organism evidence="14 15">
    <name type="scientific">Sinanodonta woodiana</name>
    <name type="common">Chinese pond mussel</name>
    <name type="synonym">Anodonta woodiana</name>
    <dbReference type="NCBI Taxonomy" id="1069815"/>
    <lineage>
        <taxon>Eukaryota</taxon>
        <taxon>Metazoa</taxon>
        <taxon>Spiralia</taxon>
        <taxon>Lophotrochozoa</taxon>
        <taxon>Mollusca</taxon>
        <taxon>Bivalvia</taxon>
        <taxon>Autobranchia</taxon>
        <taxon>Heteroconchia</taxon>
        <taxon>Palaeoheterodonta</taxon>
        <taxon>Unionida</taxon>
        <taxon>Unionoidea</taxon>
        <taxon>Unionidae</taxon>
        <taxon>Unioninae</taxon>
        <taxon>Sinanodonta</taxon>
    </lineage>
</organism>
<keyword evidence="10" id="KW-0325">Glycoprotein</keyword>
<dbReference type="InterPro" id="IPR035897">
    <property type="entry name" value="Toll_tir_struct_dom_sf"/>
</dbReference>
<dbReference type="PROSITE" id="PS50104">
    <property type="entry name" value="TIR"/>
    <property type="match status" value="2"/>
</dbReference>
<dbReference type="SMART" id="SM00255">
    <property type="entry name" value="TIR"/>
    <property type="match status" value="2"/>
</dbReference>
<feature type="domain" description="TIR" evidence="13">
    <location>
        <begin position="807"/>
        <end position="943"/>
    </location>
</feature>
<dbReference type="InterPro" id="IPR000157">
    <property type="entry name" value="TIR_dom"/>
</dbReference>
<keyword evidence="7 11" id="KW-1133">Transmembrane helix</keyword>
<feature type="signal peptide" evidence="12">
    <location>
        <begin position="1"/>
        <end position="20"/>
    </location>
</feature>
<dbReference type="PANTHER" id="PTHR24365:SF541">
    <property type="entry name" value="PROTEIN TOLL-RELATED"/>
    <property type="match status" value="1"/>
</dbReference>
<dbReference type="Gene3D" id="3.40.50.10140">
    <property type="entry name" value="Toll/interleukin-1 receptor homology (TIR) domain"/>
    <property type="match status" value="2"/>
</dbReference>
<comment type="subcellular location">
    <subcellularLocation>
        <location evidence="1">Membrane</location>
        <topology evidence="1">Single-pass type I membrane protein</topology>
    </subcellularLocation>
</comment>
<keyword evidence="15" id="KW-1185">Reference proteome</keyword>
<evidence type="ECO:0000256" key="7">
    <source>
        <dbReference type="ARBA" id="ARBA00022989"/>
    </source>
</evidence>
<proteinExistence type="inferred from homology"/>
<dbReference type="SUPFAM" id="SSF52200">
    <property type="entry name" value="Toll/Interleukin receptor TIR domain"/>
    <property type="match status" value="2"/>
</dbReference>
<reference evidence="14 15" key="1">
    <citation type="submission" date="2024-11" db="EMBL/GenBank/DDBJ databases">
        <title>Chromosome-level genome assembly of the freshwater bivalve Anodonta woodiana.</title>
        <authorList>
            <person name="Chen X."/>
        </authorList>
    </citation>
    <scope>NUCLEOTIDE SEQUENCE [LARGE SCALE GENOMIC DNA]</scope>
    <source>
        <strain evidence="14">MN2024</strain>
        <tissue evidence="14">Gills</tissue>
    </source>
</reference>
<feature type="transmembrane region" description="Helical" evidence="11">
    <location>
        <begin position="757"/>
        <end position="781"/>
    </location>
</feature>
<protein>
    <recommendedName>
        <fullName evidence="13">TIR domain-containing protein</fullName>
    </recommendedName>
</protein>
<evidence type="ECO:0000259" key="13">
    <source>
        <dbReference type="PROSITE" id="PS50104"/>
    </source>
</evidence>
<keyword evidence="5 12" id="KW-0732">Signal</keyword>
<dbReference type="SUPFAM" id="SSF52058">
    <property type="entry name" value="L domain-like"/>
    <property type="match status" value="3"/>
</dbReference>
<feature type="chain" id="PRO_5044821893" description="TIR domain-containing protein" evidence="12">
    <location>
        <begin position="21"/>
        <end position="1152"/>
    </location>
</feature>
<evidence type="ECO:0000256" key="11">
    <source>
        <dbReference type="SAM" id="Phobius"/>
    </source>
</evidence>
<evidence type="ECO:0000256" key="3">
    <source>
        <dbReference type="ARBA" id="ARBA00022614"/>
    </source>
</evidence>
<keyword evidence="6" id="KW-0677">Repeat</keyword>
<keyword evidence="9" id="KW-0675">Receptor</keyword>
<sequence>METILMFAIFVFAKTTHTTASFLPSQKCEYKITPVGQYSLFDMHEQPLATRERVTTIETSNNTECYINTTEVADNFNFTEEPIIARFAMACRYPTLVHFTQFTEPKHDNAIGYLQIEKCNLSYESIDHISRSMDMRVINILNTQISERSNESSADCMGLHEIASYMFHNSQYPPPKFTEVIPCNEVFSELAEVSFMNMSWSELPSFLQERLINLQALEVPYSNFTVPPYFPWSKEERKLPRNLSRTRYFQNHYSEAFHLDIPANIFRRYFNLDYNHISDLSNFSFHGYLHMLTITSNHLVHVDVQTFRNVSGLQHLDLAENVLEQLPMGVFDGLVTLRYLKLQANKIKELRIGLFDDLQSLTYLSVANNYISALHKGLFTRLSKLEVLHLEYNNISVIETEAFPVDSVVLKSVYLNNNPLLSMPEFMFWIRSLSLVDLRSTQISFRNFSDFIDGINVHRLIETVIESASSSNIDLDKKGEMFRLIDLTNARVESIYLHNITSLRRIKLILLIQNYHFKLDGNPLSCSCDIIPIHTFIYDLLKNKTIKGDEYYFNEWKCDFPVELRGRKMLDVKPEETYCPINVSGCPEDCSCYKRSINLNVIVDCRWRNLSDLHNAMPQGDLELWYSGNEIKTLNDMDYLSSVKVLDLSDNSISKLEISAIKTLNNVQKLFLHSNLLAYLPENIADIRLELLSLKHNPFKCDCRSLWMKDWMVKRKYIIIDWSDTKCNDVKEEGRQFVSVSDDAFVCEEDIDSLRHVIIPTVTCTIILLAIITILVIIYTYRLECKVLIYIYFGVHPFDKDTTNKDEMVDAVIIHSGEQTDWVMDHIVNVLEGKNCNFRICDMARDFVIGFTFQENLNQIVRHSKRMILLISEDWKTDDETFKVAWNIAQEKIKESRSNFGIIISQGVTLTQIKDKALLRFIQRGRYIDSRHKLFVEKILYSMPLKDEHIQERKPNTRSLIRREFSIHEEILDYNKIHAFISYSDEDQEFVTNELAPELEKSGYNLCLPDRDFIPGASKEENILKAIDVSLRMIFVLSGSHIKDEWSLFTFIAACEKTLREKTNYLIVIMREDVDLSTMDEEVKHYLKMYISLRVTDRWFWSKLLNGLPPNKWRHGNGYTSPLFKSICIAADDVAIEMKEILNCNKHSQSRI</sequence>
<comment type="similarity">
    <text evidence="2">Belongs to the Toll-like receptor family.</text>
</comment>
<evidence type="ECO:0000313" key="15">
    <source>
        <dbReference type="Proteomes" id="UP001634394"/>
    </source>
</evidence>
<evidence type="ECO:0000256" key="6">
    <source>
        <dbReference type="ARBA" id="ARBA00022737"/>
    </source>
</evidence>
<dbReference type="InterPro" id="IPR003591">
    <property type="entry name" value="Leu-rich_rpt_typical-subtyp"/>
</dbReference>
<evidence type="ECO:0000256" key="12">
    <source>
        <dbReference type="SAM" id="SignalP"/>
    </source>
</evidence>
<keyword evidence="3" id="KW-0433">Leucine-rich repeat</keyword>
<dbReference type="InterPro" id="IPR001611">
    <property type="entry name" value="Leu-rich_rpt"/>
</dbReference>
<dbReference type="InterPro" id="IPR000483">
    <property type="entry name" value="Cys-rich_flank_reg_C"/>
</dbReference>